<feature type="transmembrane region" description="Helical" evidence="5">
    <location>
        <begin position="140"/>
        <end position="157"/>
    </location>
</feature>
<evidence type="ECO:0000313" key="7">
    <source>
        <dbReference type="Proteomes" id="UP000604046"/>
    </source>
</evidence>
<comment type="subcellular location">
    <subcellularLocation>
        <location evidence="1">Membrane</location>
        <topology evidence="1">Multi-pass membrane protein</topology>
    </subcellularLocation>
</comment>
<reference evidence="6" key="1">
    <citation type="submission" date="2021-02" db="EMBL/GenBank/DDBJ databases">
        <authorList>
            <person name="Dougan E. K."/>
            <person name="Rhodes N."/>
            <person name="Thang M."/>
            <person name="Chan C."/>
        </authorList>
    </citation>
    <scope>NUCLEOTIDE SEQUENCE</scope>
</reference>
<feature type="transmembrane region" description="Helical" evidence="5">
    <location>
        <begin position="210"/>
        <end position="228"/>
    </location>
</feature>
<keyword evidence="2 5" id="KW-0812">Transmembrane</keyword>
<protein>
    <submittedName>
        <fullName evidence="6">Uncharacterized protein</fullName>
    </submittedName>
</protein>
<proteinExistence type="predicted"/>
<dbReference type="Gene3D" id="1.10.357.140">
    <property type="entry name" value="UbiA prenyltransferase"/>
    <property type="match status" value="1"/>
</dbReference>
<sequence length="285" mass="32191">MVTHTVTYLAVASATSTWTWTGHVVTVIMSGLFLIMFDLANQFLGVEEDTINKPWRPIPKGLMTVQGCKVRYGIVSVAFLLAGMHNKQTFPCVLWFLDVLGYVVQWDKNWFFKTFVFMPVAVMANIMLPASLVVGSQPAVLEWVAVYALFWTVPFMVQDLKDMEGDCKTGRTTLPLMMGEKHFRAMLFCLIGIGSPLALWQLVAPHSGASKAWLCILWNLPYVFVILYRLAFKSGPEAHRLTYKFVELMFVFGTPLCMFFVLPTIVVSEGYVQTLTPMPSMSDVW</sequence>
<evidence type="ECO:0000256" key="5">
    <source>
        <dbReference type="SAM" id="Phobius"/>
    </source>
</evidence>
<keyword evidence="7" id="KW-1185">Reference proteome</keyword>
<dbReference type="InterPro" id="IPR050475">
    <property type="entry name" value="Prenyltransferase_related"/>
</dbReference>
<feature type="transmembrane region" description="Helical" evidence="5">
    <location>
        <begin position="185"/>
        <end position="204"/>
    </location>
</feature>
<dbReference type="AlphaFoldDB" id="A0A812J3A0"/>
<dbReference type="Pfam" id="PF01040">
    <property type="entry name" value="UbiA"/>
    <property type="match status" value="1"/>
</dbReference>
<dbReference type="InterPro" id="IPR000537">
    <property type="entry name" value="UbiA_prenyltransferase"/>
</dbReference>
<organism evidence="6 7">
    <name type="scientific">Symbiodinium natans</name>
    <dbReference type="NCBI Taxonomy" id="878477"/>
    <lineage>
        <taxon>Eukaryota</taxon>
        <taxon>Sar</taxon>
        <taxon>Alveolata</taxon>
        <taxon>Dinophyceae</taxon>
        <taxon>Suessiales</taxon>
        <taxon>Symbiodiniaceae</taxon>
        <taxon>Symbiodinium</taxon>
    </lineage>
</organism>
<accession>A0A812J3A0</accession>
<evidence type="ECO:0000256" key="4">
    <source>
        <dbReference type="ARBA" id="ARBA00023136"/>
    </source>
</evidence>
<evidence type="ECO:0000313" key="6">
    <source>
        <dbReference type="EMBL" id="CAE7196399.1"/>
    </source>
</evidence>
<gene>
    <name evidence="6" type="ORF">SNAT2548_LOCUS5478</name>
</gene>
<evidence type="ECO:0000256" key="3">
    <source>
        <dbReference type="ARBA" id="ARBA00022989"/>
    </source>
</evidence>
<dbReference type="OrthoDB" id="434972at2759"/>
<evidence type="ECO:0000256" key="2">
    <source>
        <dbReference type="ARBA" id="ARBA00022692"/>
    </source>
</evidence>
<dbReference type="GO" id="GO:0016020">
    <property type="term" value="C:membrane"/>
    <property type="evidence" value="ECO:0007669"/>
    <property type="project" value="UniProtKB-SubCell"/>
</dbReference>
<feature type="transmembrane region" description="Helical" evidence="5">
    <location>
        <begin position="248"/>
        <end position="272"/>
    </location>
</feature>
<feature type="transmembrane region" description="Helical" evidence="5">
    <location>
        <begin position="20"/>
        <end position="40"/>
    </location>
</feature>
<keyword evidence="4 5" id="KW-0472">Membrane</keyword>
<keyword evidence="3 5" id="KW-1133">Transmembrane helix</keyword>
<evidence type="ECO:0000256" key="1">
    <source>
        <dbReference type="ARBA" id="ARBA00004141"/>
    </source>
</evidence>
<feature type="transmembrane region" description="Helical" evidence="5">
    <location>
        <begin position="116"/>
        <end position="134"/>
    </location>
</feature>
<dbReference type="EMBL" id="CAJNDS010000348">
    <property type="protein sequence ID" value="CAE7196399.1"/>
    <property type="molecule type" value="Genomic_DNA"/>
</dbReference>
<dbReference type="PANTHER" id="PTHR42723">
    <property type="entry name" value="CHLOROPHYLL SYNTHASE"/>
    <property type="match status" value="1"/>
</dbReference>
<dbReference type="PANTHER" id="PTHR42723:SF1">
    <property type="entry name" value="CHLOROPHYLL SYNTHASE, CHLOROPLASTIC"/>
    <property type="match status" value="1"/>
</dbReference>
<comment type="caution">
    <text evidence="6">The sequence shown here is derived from an EMBL/GenBank/DDBJ whole genome shotgun (WGS) entry which is preliminary data.</text>
</comment>
<dbReference type="Proteomes" id="UP000604046">
    <property type="component" value="Unassembled WGS sequence"/>
</dbReference>
<name>A0A812J3A0_9DINO</name>
<dbReference type="InterPro" id="IPR044878">
    <property type="entry name" value="UbiA_sf"/>
</dbReference>
<dbReference type="GO" id="GO:0016765">
    <property type="term" value="F:transferase activity, transferring alkyl or aryl (other than methyl) groups"/>
    <property type="evidence" value="ECO:0007669"/>
    <property type="project" value="InterPro"/>
</dbReference>